<dbReference type="EMBL" id="QEKO01000002">
    <property type="protein sequence ID" value="PVY62163.1"/>
    <property type="molecule type" value="Genomic_DNA"/>
</dbReference>
<keyword evidence="2" id="KW-1185">Reference proteome</keyword>
<dbReference type="RefSeq" id="WP_116518156.1">
    <property type="nucleotide sequence ID" value="NZ_JACCEX010000002.1"/>
</dbReference>
<evidence type="ECO:0000313" key="2">
    <source>
        <dbReference type="Proteomes" id="UP000246145"/>
    </source>
</evidence>
<dbReference type="OrthoDB" id="6703335at2"/>
<name>A0A2U1CME3_9BURK</name>
<gene>
    <name evidence="1" type="ORF">C7440_1656</name>
</gene>
<dbReference type="Proteomes" id="UP000246145">
    <property type="component" value="Unassembled WGS sequence"/>
</dbReference>
<reference evidence="1 2" key="1">
    <citation type="submission" date="2018-04" db="EMBL/GenBank/DDBJ databases">
        <title>Genomic Encyclopedia of Type Strains, Phase IV (KMG-IV): sequencing the most valuable type-strain genomes for metagenomic binning, comparative biology and taxonomic classification.</title>
        <authorList>
            <person name="Goeker M."/>
        </authorList>
    </citation>
    <scope>NUCLEOTIDE SEQUENCE [LARGE SCALE GENOMIC DNA]</scope>
    <source>
        <strain evidence="1 2">DSM 10065</strain>
    </source>
</reference>
<evidence type="ECO:0000313" key="1">
    <source>
        <dbReference type="EMBL" id="PVY62163.1"/>
    </source>
</evidence>
<comment type="caution">
    <text evidence="1">The sequence shown here is derived from an EMBL/GenBank/DDBJ whole genome shotgun (WGS) entry which is preliminary data.</text>
</comment>
<sequence length="497" mass="54718">MLTKQDLQQVIQDSINEYPNLAPLYQAGDPRILQHLNAMATMLSMLSAQVETSMAEPYEKTRDSTVLADSAMRGIIPKGTPSRVRVRVINKGAEPFQIDSGRTVLDSAGRPYRIETSAHSLPGEEVTFEASQVYQTAIKHRVFGSVPFYSIQVPPAEDDSHLCGIAVADSAGQFEHRNRYVNCWADERIYHVEADDRQRVYVRFGYEGVVGVQPADGKEFTITVFRTSGAIDVAAGSPFSFEYIRSPLEANIELQMDAMLVVGQNPMDMATLRDLARYPSTYDDSAVFLGEFDLLVRKAYPSLRFLSVWNEAAEEAARGPSWDNINTLFVACLSQGGEEAVVQEAAVGQPDPAPETVAEADLTATQKAIRATILAADDSYKVRFFTAVRSKIAMQVSAVVSTSYVSSDIQRAMRDVLLKEFGEESAASRRGSNKPLYQRVYALLKSQIPALSDGQADLKVSISELDKPRPEIWRFVAEDSLTVSVTTANITTPSWGG</sequence>
<protein>
    <submittedName>
        <fullName evidence="1">Uncharacterized protein</fullName>
    </submittedName>
</protein>
<organism evidence="1 2">
    <name type="scientific">Pusillimonas noertemannii</name>
    <dbReference type="NCBI Taxonomy" id="305977"/>
    <lineage>
        <taxon>Bacteria</taxon>
        <taxon>Pseudomonadati</taxon>
        <taxon>Pseudomonadota</taxon>
        <taxon>Betaproteobacteria</taxon>
        <taxon>Burkholderiales</taxon>
        <taxon>Alcaligenaceae</taxon>
        <taxon>Pusillimonas</taxon>
    </lineage>
</organism>
<accession>A0A2U1CME3</accession>
<dbReference type="AlphaFoldDB" id="A0A2U1CME3"/>
<proteinExistence type="predicted"/>